<evidence type="ECO:0000313" key="4">
    <source>
        <dbReference type="Proteomes" id="UP000284163"/>
    </source>
</evidence>
<feature type="compositionally biased region" description="Low complexity" evidence="1">
    <location>
        <begin position="42"/>
        <end position="71"/>
    </location>
</feature>
<dbReference type="AlphaFoldDB" id="A0A413KB82"/>
<reference evidence="3 4" key="1">
    <citation type="submission" date="2018-08" db="EMBL/GenBank/DDBJ databases">
        <title>A genome reference for cultivated species of the human gut microbiota.</title>
        <authorList>
            <person name="Zou Y."/>
            <person name="Xue W."/>
            <person name="Luo G."/>
        </authorList>
    </citation>
    <scope>NUCLEOTIDE SEQUENCE [LARGE SCALE GENOMIC DNA]</scope>
    <source>
        <strain evidence="3 4">CF01-1</strain>
    </source>
</reference>
<evidence type="ECO:0000256" key="1">
    <source>
        <dbReference type="SAM" id="MobiDB-lite"/>
    </source>
</evidence>
<dbReference type="SUPFAM" id="SSF55797">
    <property type="entry name" value="PR-1-like"/>
    <property type="match status" value="1"/>
</dbReference>
<dbReference type="Gene3D" id="3.40.33.10">
    <property type="entry name" value="CAP"/>
    <property type="match status" value="1"/>
</dbReference>
<organism evidence="3 4">
    <name type="scientific">Bifidobacterium pseudocatenulatum</name>
    <dbReference type="NCBI Taxonomy" id="28026"/>
    <lineage>
        <taxon>Bacteria</taxon>
        <taxon>Bacillati</taxon>
        <taxon>Actinomycetota</taxon>
        <taxon>Actinomycetes</taxon>
        <taxon>Bifidobacteriales</taxon>
        <taxon>Bifidobacteriaceae</taxon>
        <taxon>Bifidobacterium</taxon>
    </lineage>
</organism>
<sequence length="238" mass="25702">MTPPPRRPRPTRPKPPRQGIQRQGHVRQGARQGAGREREGPGELAKANQNAADAQAAADKASQDADAAQSAYDAAVKAAADAKKAADEAVKKEAQGAAGWFQTDDAEQAYKYLTDSSVSKYLEYTHIGAKDDATSLDNLLKALDMIDECNRLREENGLEPLKVSETALAMAMVQANYAANGHYGHNYQYENTGENLAWGTSDWDPYEAGTRPRKPTTTRPSSPATIRTSPACPRTTSA</sequence>
<dbReference type="EMBL" id="QSDK01000015">
    <property type="protein sequence ID" value="RGY75540.1"/>
    <property type="molecule type" value="Genomic_DNA"/>
</dbReference>
<gene>
    <name evidence="3" type="ORF">DXA22_08410</name>
</gene>
<evidence type="ECO:0000259" key="2">
    <source>
        <dbReference type="Pfam" id="PF00188"/>
    </source>
</evidence>
<dbReference type="InterPro" id="IPR014044">
    <property type="entry name" value="CAP_dom"/>
</dbReference>
<feature type="compositionally biased region" description="Low complexity" evidence="1">
    <location>
        <begin position="217"/>
        <end position="230"/>
    </location>
</feature>
<dbReference type="InterPro" id="IPR035940">
    <property type="entry name" value="CAP_sf"/>
</dbReference>
<proteinExistence type="predicted"/>
<dbReference type="Proteomes" id="UP000284163">
    <property type="component" value="Unassembled WGS sequence"/>
</dbReference>
<feature type="compositionally biased region" description="Low complexity" evidence="1">
    <location>
        <begin position="21"/>
        <end position="33"/>
    </location>
</feature>
<feature type="region of interest" description="Disordered" evidence="1">
    <location>
        <begin position="200"/>
        <end position="238"/>
    </location>
</feature>
<evidence type="ECO:0000313" key="3">
    <source>
        <dbReference type="EMBL" id="RGY75540.1"/>
    </source>
</evidence>
<protein>
    <submittedName>
        <fullName evidence="3">CAP domain-containing protein</fullName>
    </submittedName>
</protein>
<comment type="caution">
    <text evidence="3">The sequence shown here is derived from an EMBL/GenBank/DDBJ whole genome shotgun (WGS) entry which is preliminary data.</text>
</comment>
<accession>A0A413KB82</accession>
<name>A0A413KB82_BIFPS</name>
<feature type="compositionally biased region" description="Basic residues" evidence="1">
    <location>
        <begin position="1"/>
        <end position="15"/>
    </location>
</feature>
<dbReference type="Pfam" id="PF00188">
    <property type="entry name" value="CAP"/>
    <property type="match status" value="1"/>
</dbReference>
<feature type="region of interest" description="Disordered" evidence="1">
    <location>
        <begin position="1"/>
        <end position="71"/>
    </location>
</feature>
<feature type="domain" description="SCP" evidence="2">
    <location>
        <begin position="147"/>
        <end position="204"/>
    </location>
</feature>